<dbReference type="InterPro" id="IPR025332">
    <property type="entry name" value="DUF4238"/>
</dbReference>
<name>A0ABU1TM87_9FLAO</name>
<dbReference type="Pfam" id="PF14022">
    <property type="entry name" value="DUF4238"/>
    <property type="match status" value="1"/>
</dbReference>
<dbReference type="EMBL" id="JAVDVI010000003">
    <property type="protein sequence ID" value="MDR6967078.1"/>
    <property type="molecule type" value="Genomic_DNA"/>
</dbReference>
<organism evidence="1 2">
    <name type="scientific">Flavobacterium arsenatis</name>
    <dbReference type="NCBI Taxonomy" id="1484332"/>
    <lineage>
        <taxon>Bacteria</taxon>
        <taxon>Pseudomonadati</taxon>
        <taxon>Bacteroidota</taxon>
        <taxon>Flavobacteriia</taxon>
        <taxon>Flavobacteriales</taxon>
        <taxon>Flavobacteriaceae</taxon>
        <taxon>Flavobacterium</taxon>
    </lineage>
</organism>
<comment type="caution">
    <text evidence="1">The sequence shown here is derived from an EMBL/GenBank/DDBJ whole genome shotgun (WGS) entry which is preliminary data.</text>
</comment>
<protein>
    <submittedName>
        <fullName evidence="1">Uncharacterized protein</fullName>
    </submittedName>
</protein>
<evidence type="ECO:0000313" key="1">
    <source>
        <dbReference type="EMBL" id="MDR6967078.1"/>
    </source>
</evidence>
<gene>
    <name evidence="1" type="ORF">J2X31_001078</name>
</gene>
<accession>A0ABU1TM87</accession>
<evidence type="ECO:0000313" key="2">
    <source>
        <dbReference type="Proteomes" id="UP001255185"/>
    </source>
</evidence>
<dbReference type="Proteomes" id="UP001255185">
    <property type="component" value="Unassembled WGS sequence"/>
</dbReference>
<keyword evidence="2" id="KW-1185">Reference proteome</keyword>
<proteinExistence type="predicted"/>
<sequence>MRLFSLDEKSVNVYSKKYARKSPIQAIAKTAYKDYFYNIPQKIIVTNNLEIPTTFYETEFFDKVVEQEYSKLLGKLTAVEIENEKITKPEPLTIDEKQLFAALIAIQYLRLPTVIDEYWETYEKTGSASLDIIKSFMVNQHPDKKEFIDSVKLELDKDYKPVEHSNLYTDEKLIANLQDLILDKIWIFMSPKITFTLQTIQ</sequence>
<reference evidence="1 2" key="1">
    <citation type="submission" date="2023-07" db="EMBL/GenBank/DDBJ databases">
        <title>Sorghum-associated microbial communities from plants grown in Nebraska, USA.</title>
        <authorList>
            <person name="Schachtman D."/>
        </authorList>
    </citation>
    <scope>NUCLEOTIDE SEQUENCE [LARGE SCALE GENOMIC DNA]</scope>
    <source>
        <strain evidence="1 2">3773</strain>
    </source>
</reference>